<keyword evidence="2" id="KW-0418">Kinase</keyword>
<dbReference type="Gene3D" id="3.90.1200.10">
    <property type="match status" value="1"/>
</dbReference>
<dbReference type="SUPFAM" id="SSF56112">
    <property type="entry name" value="Protein kinase-like (PK-like)"/>
    <property type="match status" value="1"/>
</dbReference>
<dbReference type="PANTHER" id="PTHR47829:SF1">
    <property type="entry name" value="HAD FAMILY PHOSPHATASE"/>
    <property type="match status" value="1"/>
</dbReference>
<feature type="domain" description="Aminoglycoside phosphotransferase" evidence="1">
    <location>
        <begin position="37"/>
        <end position="270"/>
    </location>
</feature>
<dbReference type="InterPro" id="IPR052898">
    <property type="entry name" value="ACAD10-like"/>
</dbReference>
<reference evidence="2 3" key="1">
    <citation type="submission" date="2018-03" db="EMBL/GenBank/DDBJ databases">
        <title>Genomic Encyclopedia of Archaeal and Bacterial Type Strains, Phase II (KMG-II): from individual species to whole genera.</title>
        <authorList>
            <person name="Goeker M."/>
        </authorList>
    </citation>
    <scope>NUCLEOTIDE SEQUENCE [LARGE SCALE GENOMIC DNA]</scope>
    <source>
        <strain evidence="2 3">DSM 28354</strain>
    </source>
</reference>
<dbReference type="InterPro" id="IPR041726">
    <property type="entry name" value="ACAD10_11_N"/>
</dbReference>
<evidence type="ECO:0000259" key="1">
    <source>
        <dbReference type="Pfam" id="PF01636"/>
    </source>
</evidence>
<dbReference type="InterPro" id="IPR002575">
    <property type="entry name" value="Aminoglycoside_PTrfase"/>
</dbReference>
<accession>A0A2T0TI19</accession>
<dbReference type="GO" id="GO:0016301">
    <property type="term" value="F:kinase activity"/>
    <property type="evidence" value="ECO:0007669"/>
    <property type="project" value="UniProtKB-KW"/>
</dbReference>
<proteinExistence type="predicted"/>
<evidence type="ECO:0000313" key="2">
    <source>
        <dbReference type="EMBL" id="PRY45354.1"/>
    </source>
</evidence>
<organism evidence="2 3">
    <name type="scientific">Spirosoma oryzae</name>
    <dbReference type="NCBI Taxonomy" id="1469603"/>
    <lineage>
        <taxon>Bacteria</taxon>
        <taxon>Pseudomonadati</taxon>
        <taxon>Bacteroidota</taxon>
        <taxon>Cytophagia</taxon>
        <taxon>Cytophagales</taxon>
        <taxon>Cytophagaceae</taxon>
        <taxon>Spirosoma</taxon>
    </lineage>
</organism>
<dbReference type="Gene3D" id="3.30.200.20">
    <property type="entry name" value="Phosphorylase Kinase, domain 1"/>
    <property type="match status" value="1"/>
</dbReference>
<dbReference type="OrthoDB" id="3806873at2"/>
<evidence type="ECO:0000313" key="3">
    <source>
        <dbReference type="Proteomes" id="UP000238375"/>
    </source>
</evidence>
<keyword evidence="2" id="KW-0808">Transferase</keyword>
<dbReference type="Pfam" id="PF01636">
    <property type="entry name" value="APH"/>
    <property type="match status" value="1"/>
</dbReference>
<dbReference type="PANTHER" id="PTHR47829">
    <property type="entry name" value="HYDROLASE, PUTATIVE (AFU_ORTHOLOGUE AFUA_1G12880)-RELATED"/>
    <property type="match status" value="1"/>
</dbReference>
<dbReference type="InterPro" id="IPR011009">
    <property type="entry name" value="Kinase-like_dom_sf"/>
</dbReference>
<dbReference type="Proteomes" id="UP000238375">
    <property type="component" value="Unassembled WGS sequence"/>
</dbReference>
<comment type="caution">
    <text evidence="2">The sequence shown here is derived from an EMBL/GenBank/DDBJ whole genome shotgun (WGS) entry which is preliminary data.</text>
</comment>
<gene>
    <name evidence="2" type="ORF">CLV58_102102</name>
</gene>
<name>A0A2T0TI19_9BACT</name>
<sequence length="354" mass="39535">MTSDSPTTVRPGEQLDQAALQAYLSEHAPTVGQLTAIEQFPGGYSNLTYALTTADGQTYVLRRPPAGAKAIKGGHDMGREFRVLTLLHQAGYKQIPIPITYCDDESVLGYPFYIMTRVAGVILRANMASQLNLLPETMHRLSQSMVDTLVSLHAIDVHQTGIQQLGKPDGYVQRQVAGWYNRYEASKTDDISAIDALFHYLVDALPVSPPPTLLHNDFKYDNVILNPDFLPEVRAVLDWEMCTIGDPLMDVGTALSYWSEAGDSAFRRSFNLTHLPGNLTRQEFVQRYSERSGRDVSNLLYYYIFGLFKNAVVMQQIYSRYHRGLTTDPRFAGLIAGVQALSNDGLRSIETGRF</sequence>
<protein>
    <submittedName>
        <fullName evidence="2">Aminoglycoside phosphotransferase (APT) family kinase protein</fullName>
    </submittedName>
</protein>
<dbReference type="EMBL" id="PVTE01000002">
    <property type="protein sequence ID" value="PRY45354.1"/>
    <property type="molecule type" value="Genomic_DNA"/>
</dbReference>
<dbReference type="RefSeq" id="WP_106136218.1">
    <property type="nucleotide sequence ID" value="NZ_PVTE01000002.1"/>
</dbReference>
<dbReference type="AlphaFoldDB" id="A0A2T0TI19"/>
<dbReference type="CDD" id="cd05154">
    <property type="entry name" value="ACAD10_11_N-like"/>
    <property type="match status" value="1"/>
</dbReference>
<keyword evidence="3" id="KW-1185">Reference proteome</keyword>